<dbReference type="SUPFAM" id="SSF48264">
    <property type="entry name" value="Cytochrome P450"/>
    <property type="match status" value="1"/>
</dbReference>
<keyword evidence="3" id="KW-0479">Metal-binding</keyword>
<organism evidence="7 8">
    <name type="scientific">Marasmius crinis-equi</name>
    <dbReference type="NCBI Taxonomy" id="585013"/>
    <lineage>
        <taxon>Eukaryota</taxon>
        <taxon>Fungi</taxon>
        <taxon>Dikarya</taxon>
        <taxon>Basidiomycota</taxon>
        <taxon>Agaricomycotina</taxon>
        <taxon>Agaricomycetes</taxon>
        <taxon>Agaricomycetidae</taxon>
        <taxon>Agaricales</taxon>
        <taxon>Marasmiineae</taxon>
        <taxon>Marasmiaceae</taxon>
        <taxon>Marasmius</taxon>
    </lineage>
</organism>
<evidence type="ECO:0000256" key="5">
    <source>
        <dbReference type="ARBA" id="ARBA00023004"/>
    </source>
</evidence>
<evidence type="ECO:0000256" key="1">
    <source>
        <dbReference type="ARBA" id="ARBA00005179"/>
    </source>
</evidence>
<comment type="caution">
    <text evidence="7">The sequence shown here is derived from an EMBL/GenBank/DDBJ whole genome shotgun (WGS) entry which is preliminary data.</text>
</comment>
<dbReference type="InterPro" id="IPR050121">
    <property type="entry name" value="Cytochrome_P450_monoxygenase"/>
</dbReference>
<evidence type="ECO:0000256" key="4">
    <source>
        <dbReference type="ARBA" id="ARBA00023002"/>
    </source>
</evidence>
<proteinExistence type="inferred from homology"/>
<sequence>MRLPFLIPRWLMVRLIPGFTIAEQQREAFQKQIERCRTDSNAEDQESDHATVFHYLLAQQGISDRSLVEEAYILIGAGTDTVANACTVGINAALTKPEIGKRIVEELREAWPVEDDGFGYARLEKLPYLNAFIKESLRCSFGVTSPLPRVIGPGDAKISGFDVPSEQQAACFFIIIQMASRIQQNSHPNGGYDPVLGTWSPDIWYHSRGERDYGEFLRREDVPELATN</sequence>
<comment type="similarity">
    <text evidence="2">Belongs to the cytochrome P450 family.</text>
</comment>
<evidence type="ECO:0000313" key="8">
    <source>
        <dbReference type="Proteomes" id="UP001465976"/>
    </source>
</evidence>
<dbReference type="Proteomes" id="UP001465976">
    <property type="component" value="Unassembled WGS sequence"/>
</dbReference>
<keyword evidence="8" id="KW-1185">Reference proteome</keyword>
<dbReference type="PANTHER" id="PTHR24305">
    <property type="entry name" value="CYTOCHROME P450"/>
    <property type="match status" value="1"/>
</dbReference>
<evidence type="ECO:0000256" key="6">
    <source>
        <dbReference type="SAM" id="SignalP"/>
    </source>
</evidence>
<dbReference type="Pfam" id="PF00067">
    <property type="entry name" value="p450"/>
    <property type="match status" value="1"/>
</dbReference>
<reference evidence="7 8" key="1">
    <citation type="submission" date="2024-02" db="EMBL/GenBank/DDBJ databases">
        <title>A draft genome for the cacao thread blight pathogen Marasmius crinis-equi.</title>
        <authorList>
            <person name="Cohen S.P."/>
            <person name="Baruah I.K."/>
            <person name="Amoako-Attah I."/>
            <person name="Bukari Y."/>
            <person name="Meinhardt L.W."/>
            <person name="Bailey B.A."/>
        </authorList>
    </citation>
    <scope>NUCLEOTIDE SEQUENCE [LARGE SCALE GENOMIC DNA]</scope>
    <source>
        <strain evidence="7 8">GH-76</strain>
    </source>
</reference>
<evidence type="ECO:0000256" key="3">
    <source>
        <dbReference type="ARBA" id="ARBA00022723"/>
    </source>
</evidence>
<comment type="pathway">
    <text evidence="1">Secondary metabolite biosynthesis.</text>
</comment>
<dbReference type="EMBL" id="JBAHYK010001682">
    <property type="protein sequence ID" value="KAL0567076.1"/>
    <property type="molecule type" value="Genomic_DNA"/>
</dbReference>
<dbReference type="InterPro" id="IPR036396">
    <property type="entry name" value="Cyt_P450_sf"/>
</dbReference>
<dbReference type="Gene3D" id="1.10.630.10">
    <property type="entry name" value="Cytochrome P450"/>
    <property type="match status" value="1"/>
</dbReference>
<feature type="chain" id="PRO_5045438738" description="Cytochrome P450" evidence="6">
    <location>
        <begin position="23"/>
        <end position="228"/>
    </location>
</feature>
<protein>
    <recommendedName>
        <fullName evidence="9">Cytochrome P450</fullName>
    </recommendedName>
</protein>
<feature type="signal peptide" evidence="6">
    <location>
        <begin position="1"/>
        <end position="22"/>
    </location>
</feature>
<gene>
    <name evidence="7" type="ORF">V5O48_014917</name>
</gene>
<accession>A0ABR3EVZ0</accession>
<evidence type="ECO:0008006" key="9">
    <source>
        <dbReference type="Google" id="ProtNLM"/>
    </source>
</evidence>
<keyword evidence="4" id="KW-0560">Oxidoreductase</keyword>
<evidence type="ECO:0000256" key="2">
    <source>
        <dbReference type="ARBA" id="ARBA00010617"/>
    </source>
</evidence>
<name>A0ABR3EVZ0_9AGAR</name>
<keyword evidence="6" id="KW-0732">Signal</keyword>
<keyword evidence="5" id="KW-0408">Iron</keyword>
<evidence type="ECO:0000313" key="7">
    <source>
        <dbReference type="EMBL" id="KAL0567076.1"/>
    </source>
</evidence>
<dbReference type="PANTHER" id="PTHR24305:SF157">
    <property type="entry name" value="N-ACETYLTRYPTOPHAN 6-HYDROXYLASE IVOC-RELATED"/>
    <property type="match status" value="1"/>
</dbReference>
<dbReference type="InterPro" id="IPR001128">
    <property type="entry name" value="Cyt_P450"/>
</dbReference>